<evidence type="ECO:0000313" key="6">
    <source>
        <dbReference type="EMBL" id="MBE9254490.1"/>
    </source>
</evidence>
<protein>
    <submittedName>
        <fullName evidence="6">DEAD/DEAH box helicase</fullName>
    </submittedName>
</protein>
<dbReference type="EMBL" id="JADEVV010000031">
    <property type="protein sequence ID" value="MBE9254490.1"/>
    <property type="molecule type" value="Genomic_DNA"/>
</dbReference>
<dbReference type="Gene3D" id="3.40.50.300">
    <property type="entry name" value="P-loop containing nucleotide triphosphate hydrolases"/>
    <property type="match status" value="2"/>
</dbReference>
<dbReference type="PANTHER" id="PTHR47962">
    <property type="entry name" value="ATP-DEPENDENT HELICASE LHR-RELATED-RELATED"/>
    <property type="match status" value="1"/>
</dbReference>
<evidence type="ECO:0000256" key="3">
    <source>
        <dbReference type="SAM" id="Coils"/>
    </source>
</evidence>
<dbReference type="InterPro" id="IPR011545">
    <property type="entry name" value="DEAD/DEAH_box_helicase_dom"/>
</dbReference>
<dbReference type="InterPro" id="IPR014001">
    <property type="entry name" value="Helicase_ATP-bd"/>
</dbReference>
<proteinExistence type="predicted"/>
<dbReference type="Pfam" id="PF00271">
    <property type="entry name" value="Helicase_C"/>
    <property type="match status" value="1"/>
</dbReference>
<dbReference type="Gene3D" id="3.40.960.10">
    <property type="entry name" value="VSR Endonuclease"/>
    <property type="match status" value="1"/>
</dbReference>
<keyword evidence="6" id="KW-0347">Helicase</keyword>
<dbReference type="Pfam" id="PF00270">
    <property type="entry name" value="DEAD"/>
    <property type="match status" value="1"/>
</dbReference>
<dbReference type="PANTHER" id="PTHR47962:SF5">
    <property type="entry name" value="ATP-DEPENDENT HELICASE LHR-RELATED"/>
    <property type="match status" value="1"/>
</dbReference>
<feature type="domain" description="Helicase ATP-binding" evidence="4">
    <location>
        <begin position="201"/>
        <end position="387"/>
    </location>
</feature>
<keyword evidence="2" id="KW-0067">ATP-binding</keyword>
<organism evidence="6 7">
    <name type="scientific">Synechocystis salina LEGE 00031</name>
    <dbReference type="NCBI Taxonomy" id="1828736"/>
    <lineage>
        <taxon>Bacteria</taxon>
        <taxon>Bacillati</taxon>
        <taxon>Cyanobacteriota</taxon>
        <taxon>Cyanophyceae</taxon>
        <taxon>Synechococcales</taxon>
        <taxon>Merismopediaceae</taxon>
        <taxon>Synechocystis</taxon>
    </lineage>
</organism>
<keyword evidence="7" id="KW-1185">Reference proteome</keyword>
<accession>A0ABR9VT06</accession>
<name>A0ABR9VT06_9SYNC</name>
<sequence length="1799" mass="205651">MKIPVPLSTLLQASEVEISSIINLIALGTAFIDCTGYEAIADEDLERLLALLPKNWGIEEIATAFGGDALSEKLGEQLWLKLNKETKVENNPKNSNTLRHYSPSSNTSFPNLDIFKLRDEIINDYHSYITSFLQIKDPKIEAFVHEQLQQGKLWTDPLVQINPAYKKSLDINQLVAQNILHPECQKYFPNFQFYYHQEQAFRSYHQNLPYVLTTGTGSGKSLSYVVPIIDDLHRNPHLSGLRAILVYPMNALINSQKGEFEKFFKNYAQIAGETPIRVEQYTGQEGLTKKNEIQNNPPHILLTNYVMLELMLSRTDEKAFVESPILKFLVLDELHTYRGRQGADVAMVVRKLRQRCGQNFLCIGTSATMATEGTRGDRRQTVAQVASKLFGTAVAPEQVIDETLEKAIPLSPPSIGQLQAVLKEPIPSERTKANFLSYPLSAWIENNFGLQEEGENKHLVRRTPRTLMEGASQLHQETGIDLETCLQKLREHFLWGSETKGLAFRLHQFISQGGSVYTTLEKPSQRQLTLEGQYKTDGDRLLYPLVFCRECGQDYYMVQYDATRNIVTPRLPNIYDIETDQHQGYLALNDPEIWDEESMDRLPDTWFNVTRRNGRTPKDKYLNHIPQKLWLHNNGQVVQGAVAKEQDQDIVSAWFVAQPFLVCLNCGVVHTKKKNEYSKLARLSNEGRSTSTTLLCLSTVSRLKEEPAIEPESAKILSFTDNRQDASLQAGHFNDFVQTSFLRASLNRALKNHGELTHEKLAAAVVSAMEISQTDYAKEVVEFGVNVKKNEQAFKKLVEYRLYEDLRRGWRIVQPNLEQCGLLKIDYSGLEDVCHDPKPWEAYPNSILQQSYPQERYQTAKVLLDNLRRELAVDAELLQPEQTEQFTKEINQRLNDQWKFGDQERLRSAIWASLTTNNDPRRSKETIKLTPRSKLGRFLRDPATWSSLTQPLSEIDYESLIQTFIMILAKSGYLLYDQENQRVQLCVSTMVWQSQKVPVIESDPLNRKSLEGSESRPLPANQFFQDFYERNATAIRNFEGREHTGQVTSGDRQQRETEFRAGKLASLFCSPTMELGIDIADLNVVHLRNVPPSPANYAQRSGRAGRGGQAALVMTYSSVGSGHDQYFFQRQAQMVAGSVAPPTLELGNQDLIRSHIYSVWLSHTGARLGNSMNEILNLEIHDYPLKPDLKSQLTLNQTALDNCAQAIAEILADYFCDQDLNKTLWYSPSYITQILSQAINAFDRAGDRWRKLYRDAVNQRDEAIQIIAKSASGSMTKQERDQAERQQKEAQRQIDLLVGHSSQNRSVSEFEFYPYRYLAAEGFLPGFNFPRLPVRAFIPAKNGGNFISRPKVVAIRELAPRNILYYEGNTFQIAKTKFSIRGVEADYHKAAICYECGYFHEGEHSETINYCENCGTKLITSNEGISSKINRILTMDTMSCYRRERITCDEEERLKYGYDVKTHYRFAQGQRKNATVIDEQGQILLTLSYGDTASIWRINQGLKRSQDKGFAVDRTTGEWNGTQNENYSTDPENTDREIYLQVADTSNVLIIQPQLVPEEDNEAFLVTFQQAIARGIQTVYRLEPDELASERLGKGHWLMFWESAEGGAGVLSQILDNPTAFQAIAATALDICHFNKPKESCIQACYECLLSYRNQFDHPLINRYLIHSYLEKLSHSQIKLAEHNQQYGDRQQHFEVLMKQTDPQSELEKTFLQLIYDSNLPLPDSSQTYIEIVNCKPDFIYLEQKIAVFCDGSVHDSESQKQKDHQIRSDLETELGYFVFTFRYDDDFTQSLQRLRSLL</sequence>
<evidence type="ECO:0000256" key="1">
    <source>
        <dbReference type="ARBA" id="ARBA00022741"/>
    </source>
</evidence>
<dbReference type="SUPFAM" id="SSF52540">
    <property type="entry name" value="P-loop containing nucleoside triphosphate hydrolases"/>
    <property type="match status" value="2"/>
</dbReference>
<dbReference type="PROSITE" id="PS51192">
    <property type="entry name" value="HELICASE_ATP_BIND_1"/>
    <property type="match status" value="1"/>
</dbReference>
<evidence type="ECO:0000313" key="7">
    <source>
        <dbReference type="Proteomes" id="UP000658720"/>
    </source>
</evidence>
<reference evidence="6 7" key="1">
    <citation type="submission" date="2020-10" db="EMBL/GenBank/DDBJ databases">
        <authorList>
            <person name="Castelo-Branco R."/>
            <person name="Eusebio N."/>
            <person name="Adriana R."/>
            <person name="Vieira A."/>
            <person name="Brugerolle De Fraissinette N."/>
            <person name="Rezende De Castro R."/>
            <person name="Schneider M.P."/>
            <person name="Vasconcelos V."/>
            <person name="Leao P.N."/>
        </authorList>
    </citation>
    <scope>NUCLEOTIDE SEQUENCE [LARGE SCALE GENOMIC DNA]</scope>
    <source>
        <strain evidence="6 7">LEGE 00031</strain>
    </source>
</reference>
<evidence type="ECO:0000256" key="2">
    <source>
        <dbReference type="ARBA" id="ARBA00022840"/>
    </source>
</evidence>
<comment type="caution">
    <text evidence="6">The sequence shown here is derived from an EMBL/GenBank/DDBJ whole genome shotgun (WGS) entry which is preliminary data.</text>
</comment>
<dbReference type="InterPro" id="IPR001650">
    <property type="entry name" value="Helicase_C-like"/>
</dbReference>
<dbReference type="InterPro" id="IPR052511">
    <property type="entry name" value="ATP-dep_Helicase"/>
</dbReference>
<dbReference type="RefSeq" id="WP_194020073.1">
    <property type="nucleotide sequence ID" value="NZ_JADEVV010000031.1"/>
</dbReference>
<feature type="domain" description="Helicase C-terminal" evidence="5">
    <location>
        <begin position="984"/>
        <end position="1152"/>
    </location>
</feature>
<gene>
    <name evidence="6" type="ORF">IQ217_11685</name>
</gene>
<dbReference type="Proteomes" id="UP000658720">
    <property type="component" value="Unassembled WGS sequence"/>
</dbReference>
<keyword evidence="3" id="KW-0175">Coiled coil</keyword>
<dbReference type="InterPro" id="IPR027417">
    <property type="entry name" value="P-loop_NTPase"/>
</dbReference>
<evidence type="ECO:0000259" key="4">
    <source>
        <dbReference type="PROSITE" id="PS51192"/>
    </source>
</evidence>
<dbReference type="PROSITE" id="PS51194">
    <property type="entry name" value="HELICASE_CTER"/>
    <property type="match status" value="1"/>
</dbReference>
<feature type="coiled-coil region" evidence="3">
    <location>
        <begin position="1273"/>
        <end position="1300"/>
    </location>
</feature>
<dbReference type="SMART" id="SM00487">
    <property type="entry name" value="DEXDc"/>
    <property type="match status" value="1"/>
</dbReference>
<dbReference type="SMART" id="SM00490">
    <property type="entry name" value="HELICc"/>
    <property type="match status" value="1"/>
</dbReference>
<dbReference type="GO" id="GO:0004386">
    <property type="term" value="F:helicase activity"/>
    <property type="evidence" value="ECO:0007669"/>
    <property type="project" value="UniProtKB-KW"/>
</dbReference>
<keyword evidence="1" id="KW-0547">Nucleotide-binding</keyword>
<keyword evidence="6" id="KW-0378">Hydrolase</keyword>
<evidence type="ECO:0000259" key="5">
    <source>
        <dbReference type="PROSITE" id="PS51194"/>
    </source>
</evidence>